<dbReference type="EMBL" id="KX349316">
    <property type="protein sequence ID" value="AOO17073.1"/>
    <property type="molecule type" value="Genomic_DNA"/>
</dbReference>
<dbReference type="EMBL" id="KX349321">
    <property type="protein sequence ID" value="AOO18148.1"/>
    <property type="molecule type" value="Genomic_DNA"/>
</dbReference>
<evidence type="ECO:0000313" key="6">
    <source>
        <dbReference type="EMBL" id="AOO16212.1"/>
    </source>
</evidence>
<dbReference type="Proteomes" id="UP000224445">
    <property type="component" value="Segment"/>
</dbReference>
<dbReference type="EMBL" id="KX349309">
    <property type="protein sequence ID" value="AOO15570.1"/>
    <property type="molecule type" value="Genomic_DNA"/>
</dbReference>
<dbReference type="EMBL" id="KX349320">
    <property type="protein sequence ID" value="AOO17934.1"/>
    <property type="molecule type" value="Genomic_DNA"/>
</dbReference>
<dbReference type="Proteomes" id="UP000224341">
    <property type="component" value="Segment"/>
</dbReference>
<gene>
    <name evidence="4" type="ORF">Np121112_084</name>
    <name evidence="2" type="ORF">Np140310_085</name>
    <name evidence="3" type="ORF">Np150310_085</name>
    <name evidence="5" type="ORF">RW040310_085</name>
    <name evidence="6" type="ORF">RW040709_085</name>
    <name evidence="7" type="ORF">RW140101_085</name>
    <name evidence="8" type="ORF">RW220110_085</name>
    <name evidence="9" type="ORF">RW270310_085</name>
    <name evidence="10" type="ORF">RW281109_085</name>
    <name evidence="11" type="ORF">RW291109_085</name>
    <name evidence="12" type="ORF">Sn070910_083</name>
    <name evidence="13" type="ORF">Sn310910_084</name>
    <name evidence="14" type="ORF">W1120610_086</name>
    <name evidence="15" type="ORF">W1240910_084</name>
    <name evidence="16" type="ORF">WH050310_085</name>
</gene>
<dbReference type="EMBL" id="KX349319">
    <property type="protein sequence ID" value="AOO17719.1"/>
    <property type="molecule type" value="Genomic_DNA"/>
</dbReference>
<sequence length="139" mass="15586">MALKELGGKDFKKSRSFSDILISMQRNPFTDDTSVVKNDNAIKQAVKNLVLTQPGEKPFQPLVGSKVYNLLFEPLDAFTADSIKDEIINTINQYEPRVELTTVDVTAITEGNKLNVTIEYRIVGLPIVETISFVLQRPE</sequence>
<dbReference type="Proteomes" id="UP000221266">
    <property type="component" value="Segment"/>
</dbReference>
<evidence type="ECO:0000313" key="13">
    <source>
        <dbReference type="EMBL" id="AOO18361.1"/>
    </source>
</evidence>
<evidence type="ECO:0000313" key="18">
    <source>
        <dbReference type="Proteomes" id="UP000221266"/>
    </source>
</evidence>
<dbReference type="Proteomes" id="UP000223325">
    <property type="component" value="Segment"/>
</dbReference>
<evidence type="ECO:0000313" key="14">
    <source>
        <dbReference type="EMBL" id="AOO18792.1"/>
    </source>
</evidence>
<dbReference type="Proteomes" id="UP000222490">
    <property type="component" value="Segment"/>
</dbReference>
<evidence type="ECO:0000313" key="12">
    <source>
        <dbReference type="EMBL" id="AOO18148.1"/>
    </source>
</evidence>
<dbReference type="Proteomes" id="UP000223079">
    <property type="component" value="Segment"/>
</dbReference>
<dbReference type="EMBL" id="KX349307">
    <property type="protein sequence ID" value="AOO15144.1"/>
    <property type="molecule type" value="Genomic_DNA"/>
</dbReference>
<dbReference type="InterPro" id="IPR007048">
    <property type="entry name" value="IraD/Gp25-like"/>
</dbReference>
<proteinExistence type="predicted"/>
<accession>A0A1D7SP91</accession>
<evidence type="ECO:0000313" key="10">
    <source>
        <dbReference type="EMBL" id="AOO17719.1"/>
    </source>
</evidence>
<evidence type="ECO:0000313" key="7">
    <source>
        <dbReference type="EMBL" id="AOO16858.1"/>
    </source>
</evidence>
<evidence type="ECO:0000313" key="2">
    <source>
        <dbReference type="EMBL" id="AOO15144.1"/>
    </source>
</evidence>
<dbReference type="EMBL" id="KX349308">
    <property type="protein sequence ID" value="AOO15359.1"/>
    <property type="molecule type" value="Genomic_DNA"/>
</dbReference>
<dbReference type="EMBL" id="KX349326">
    <property type="protein sequence ID" value="AOO19219.1"/>
    <property type="molecule type" value="Genomic_DNA"/>
</dbReference>
<dbReference type="Proteomes" id="UP000224276">
    <property type="component" value="Segment"/>
</dbReference>
<evidence type="ECO:0000313" key="5">
    <source>
        <dbReference type="EMBL" id="AOO15999.1"/>
    </source>
</evidence>
<evidence type="ECO:0000313" key="19">
    <source>
        <dbReference type="Proteomes" id="UP000224341"/>
    </source>
</evidence>
<evidence type="ECO:0000313" key="9">
    <source>
        <dbReference type="EMBL" id="AOO17504.1"/>
    </source>
</evidence>
<dbReference type="Pfam" id="PF04965">
    <property type="entry name" value="GPW_gp25"/>
    <property type="match status" value="1"/>
</dbReference>
<protein>
    <submittedName>
        <fullName evidence="3">Baseplate wedge subunit</fullName>
    </submittedName>
</protein>
<dbReference type="Proteomes" id="UP000226193">
    <property type="component" value="Segment"/>
</dbReference>
<dbReference type="Proteomes" id="UP000225157">
    <property type="component" value="Segment"/>
</dbReference>
<evidence type="ECO:0000313" key="15">
    <source>
        <dbReference type="EMBL" id="AOO19004.1"/>
    </source>
</evidence>
<dbReference type="EMBL" id="KX349325">
    <property type="protein sequence ID" value="AOO19004.1"/>
    <property type="molecule type" value="Genomic_DNA"/>
</dbReference>
<dbReference type="EMBL" id="KX349324">
    <property type="protein sequence ID" value="AOO18792.1"/>
    <property type="molecule type" value="Genomic_DNA"/>
</dbReference>
<dbReference type="EMBL" id="KX349312">
    <property type="protein sequence ID" value="AOO16212.1"/>
    <property type="molecule type" value="Genomic_DNA"/>
</dbReference>
<dbReference type="EMBL" id="KX349311">
    <property type="protein sequence ID" value="AOO15999.1"/>
    <property type="molecule type" value="Genomic_DNA"/>
</dbReference>
<reference evidence="17 18" key="1">
    <citation type="journal article" date="2016" name="Environ. Microbiol.">
        <title>Genomic diversification of marine cyanophages into stable ecotypes.</title>
        <authorList>
            <person name="Marston M.F."/>
            <person name="Martiny J.B."/>
        </authorList>
    </citation>
    <scope>NUCLEOTIDE SEQUENCE [LARGE SCALE GENOMIC DNA]</scope>
    <source>
        <strain evidence="2">Np_14_0310</strain>
        <strain evidence="3">Np_15_0310</strain>
        <strain evidence="4">Np_22_1112</strain>
        <strain evidence="5">RW_04_0310</strain>
        <strain evidence="6">RW_04_0709</strain>
        <strain evidence="7">RW_14_0101</strain>
        <strain evidence="8">RW_22_0110</strain>
        <strain evidence="9">RW_27_0310</strain>
        <strain evidence="10">RW_28_1109</strain>
        <strain evidence="11">RW_29_1109</strain>
        <strain evidence="12">Sn_07_0910</strain>
        <strain evidence="13">Sn_31_0910</strain>
        <strain evidence="14">W1_12_0610</strain>
        <strain evidence="15">W1_24_0910</strain>
        <strain evidence="16">WH_05_0310</strain>
    </source>
</reference>
<dbReference type="EMBL" id="KX349318">
    <property type="protein sequence ID" value="AOO17504.1"/>
    <property type="molecule type" value="Genomic_DNA"/>
</dbReference>
<evidence type="ECO:0000313" key="16">
    <source>
        <dbReference type="EMBL" id="AOO19219.1"/>
    </source>
</evidence>
<organism evidence="3 19">
    <name type="scientific">Cyanophage S-RIM12</name>
    <dbReference type="NCBI Taxonomy" id="1278402"/>
    <lineage>
        <taxon>Viruses</taxon>
        <taxon>Duplodnaviria</taxon>
        <taxon>Heunggongvirae</taxon>
        <taxon>Uroviricota</taxon>
        <taxon>Caudoviricetes</taxon>
        <taxon>Pantevenvirales</taxon>
        <taxon>Kyanoviridae</taxon>
        <taxon>Brizovirus</taxon>
        <taxon>Brizovirus syn33</taxon>
    </lineage>
</organism>
<dbReference type="EMBL" id="KX349322">
    <property type="protein sequence ID" value="AOO18361.1"/>
    <property type="molecule type" value="Genomic_DNA"/>
</dbReference>
<dbReference type="Proteomes" id="UP000223861">
    <property type="component" value="Segment"/>
</dbReference>
<dbReference type="Proteomes" id="UP000221138">
    <property type="component" value="Segment"/>
</dbReference>
<dbReference type="Proteomes" id="UP000222537">
    <property type="component" value="Segment"/>
</dbReference>
<evidence type="ECO:0000313" key="11">
    <source>
        <dbReference type="EMBL" id="AOO17934.1"/>
    </source>
</evidence>
<evidence type="ECO:0000259" key="1">
    <source>
        <dbReference type="Pfam" id="PF04965"/>
    </source>
</evidence>
<evidence type="ECO:0000313" key="4">
    <source>
        <dbReference type="EMBL" id="AOO15570.1"/>
    </source>
</evidence>
<evidence type="ECO:0000313" key="17">
    <source>
        <dbReference type="Proteomes" id="UP000221138"/>
    </source>
</evidence>
<evidence type="ECO:0000313" key="3">
    <source>
        <dbReference type="EMBL" id="AOO15359.1"/>
    </source>
</evidence>
<feature type="domain" description="IraD/Gp25-like" evidence="1">
    <location>
        <begin position="39"/>
        <end position="123"/>
    </location>
</feature>
<dbReference type="Proteomes" id="UP000224562">
    <property type="component" value="Segment"/>
</dbReference>
<evidence type="ECO:0000313" key="8">
    <source>
        <dbReference type="EMBL" id="AOO17073.1"/>
    </source>
</evidence>
<dbReference type="Proteomes" id="UP000223608">
    <property type="component" value="Segment"/>
</dbReference>
<dbReference type="Gene3D" id="3.10.450.40">
    <property type="match status" value="1"/>
</dbReference>
<name>A0A1D7SP91_9CAUD</name>
<dbReference type="Proteomes" id="UP000225120">
    <property type="component" value="Segment"/>
</dbReference>
<dbReference type="EMBL" id="KX349315">
    <property type="protein sequence ID" value="AOO16858.1"/>
    <property type="molecule type" value="Genomic_DNA"/>
</dbReference>
<dbReference type="SUPFAM" id="SSF160719">
    <property type="entry name" value="gpW/gp25-like"/>
    <property type="match status" value="1"/>
</dbReference>